<accession>A0A7H8RAI8</accession>
<evidence type="ECO:0000256" key="2">
    <source>
        <dbReference type="ARBA" id="ARBA00022833"/>
    </source>
</evidence>
<dbReference type="EMBL" id="CP055902">
    <property type="protein sequence ID" value="QKX62801.1"/>
    <property type="molecule type" value="Genomic_DNA"/>
</dbReference>
<dbReference type="AlphaFoldDB" id="A0A7H8RAI8"/>
<dbReference type="GO" id="GO:0006351">
    <property type="term" value="P:DNA-templated transcription"/>
    <property type="evidence" value="ECO:0007669"/>
    <property type="project" value="InterPro"/>
</dbReference>
<dbReference type="Pfam" id="PF04082">
    <property type="entry name" value="Fungal_trans"/>
    <property type="match status" value="1"/>
</dbReference>
<dbReference type="GO" id="GO:0008270">
    <property type="term" value="F:zinc ion binding"/>
    <property type="evidence" value="ECO:0007669"/>
    <property type="project" value="InterPro"/>
</dbReference>
<dbReference type="GeneID" id="55997447"/>
<keyword evidence="3" id="KW-0805">Transcription regulation</keyword>
<dbReference type="PANTHER" id="PTHR47171:SF1">
    <property type="entry name" value="ZN(II)2CYS6 TRANSCRIPTION FACTOR (EUROFUNG)"/>
    <property type="match status" value="1"/>
</dbReference>
<dbReference type="GO" id="GO:0003677">
    <property type="term" value="F:DNA binding"/>
    <property type="evidence" value="ECO:0007669"/>
    <property type="project" value="UniProtKB-KW"/>
</dbReference>
<feature type="region of interest" description="Disordered" evidence="7">
    <location>
        <begin position="42"/>
        <end position="109"/>
    </location>
</feature>
<dbReference type="SMART" id="SM00066">
    <property type="entry name" value="GAL4"/>
    <property type="match status" value="1"/>
</dbReference>
<protein>
    <recommendedName>
        <fullName evidence="8">Zn(2)-C6 fungal-type domain-containing protein</fullName>
    </recommendedName>
</protein>
<dbReference type="PANTHER" id="PTHR47171">
    <property type="entry name" value="FARA-RELATED"/>
    <property type="match status" value="1"/>
</dbReference>
<dbReference type="CDD" id="cd12148">
    <property type="entry name" value="fungal_TF_MHR"/>
    <property type="match status" value="1"/>
</dbReference>
<proteinExistence type="predicted"/>
<sequence>MATTRAKRACEFCNSRRIKCNAMESMPCRNCAAANVECRVTQSRRGRYARRPKTPKTPKSRISYTANDIPSTELPSDPQDSQDPQYPQDPQCFRGRQEPPSAQGPRDLQDTSLDQLAKPYQDNEVYLGESTLLRVVHNDHPPVGSYRSTKSHLRYPLPEVAAIPEWERQRKSRRLEALTAEGVLSSPDATVQSELFEAYFKWFHVCFPIVNKPATFRQSQAGELSPMLCNAMMFIGVIHSHPDELRKIGLGNREEARHLFYNRAKDLYDVDYESNSLVQLQTMFLLSFWRGGPLLQKDCRYWLGGAITLAQKKGMHRSFGNSDSMQARLRKRIWWSVYVREHQCAAALGLPNRIYDDDCDVDSLTVSDLDDSESLDAPTRLYNLEHVYYAIEMAKLTMFLGKIVHKEYMPNGDQSPLGRRQLKSELNTWHRQLPEVLGRGNDTGGLFVGMLHMAYNNILILLSRWAFIAGDHAGAEENSQTAYLAACRISRIAEDLLAENLIGHGQIHLITCLFNALCIHTVNLRRVEGTSRLVAEHRAKMCLYGLRELQKTWEVTNWVLQIFFQHLDRSMARRLQMIDQEEDDDTRSMADKGPNIGPSHPPNHTPSAPMTGTNEPNETGAQIPVPPMLESEFPNWGSLEDVGEFSLDALSNLDGITAVDLELLASCLT</sequence>
<dbReference type="KEGG" id="trg:TRUGW13939_09966"/>
<dbReference type="Proteomes" id="UP000509510">
    <property type="component" value="Chromosome V"/>
</dbReference>
<dbReference type="CDD" id="cd00067">
    <property type="entry name" value="GAL4"/>
    <property type="match status" value="1"/>
</dbReference>
<keyword evidence="2" id="KW-0862">Zinc</keyword>
<evidence type="ECO:0000256" key="1">
    <source>
        <dbReference type="ARBA" id="ARBA00022723"/>
    </source>
</evidence>
<keyword evidence="1" id="KW-0479">Metal-binding</keyword>
<dbReference type="InterPro" id="IPR007219">
    <property type="entry name" value="XnlR_reg_dom"/>
</dbReference>
<dbReference type="InterPro" id="IPR001138">
    <property type="entry name" value="Zn2Cys6_DnaBD"/>
</dbReference>
<dbReference type="GO" id="GO:0000981">
    <property type="term" value="F:DNA-binding transcription factor activity, RNA polymerase II-specific"/>
    <property type="evidence" value="ECO:0007669"/>
    <property type="project" value="InterPro"/>
</dbReference>
<keyword evidence="4" id="KW-0238">DNA-binding</keyword>
<keyword evidence="5" id="KW-0804">Transcription</keyword>
<feature type="compositionally biased region" description="Low complexity" evidence="7">
    <location>
        <begin position="75"/>
        <end position="91"/>
    </location>
</feature>
<name>A0A7H8RAI8_TALRU</name>
<evidence type="ECO:0000259" key="8">
    <source>
        <dbReference type="PROSITE" id="PS50048"/>
    </source>
</evidence>
<feature type="domain" description="Zn(2)-C6 fungal-type" evidence="8">
    <location>
        <begin position="9"/>
        <end position="40"/>
    </location>
</feature>
<dbReference type="Gene3D" id="4.10.240.10">
    <property type="entry name" value="Zn(2)-C6 fungal-type DNA-binding domain"/>
    <property type="match status" value="1"/>
</dbReference>
<feature type="compositionally biased region" description="Basic residues" evidence="7">
    <location>
        <begin position="42"/>
        <end position="59"/>
    </location>
</feature>
<dbReference type="RefSeq" id="XP_035348975.1">
    <property type="nucleotide sequence ID" value="XM_035493082.1"/>
</dbReference>
<feature type="region of interest" description="Disordered" evidence="7">
    <location>
        <begin position="581"/>
        <end position="634"/>
    </location>
</feature>
<dbReference type="PROSITE" id="PS50048">
    <property type="entry name" value="ZN2_CY6_FUNGAL_2"/>
    <property type="match status" value="1"/>
</dbReference>
<dbReference type="InterPro" id="IPR052073">
    <property type="entry name" value="Amide_Lactam_Regulators"/>
</dbReference>
<feature type="compositionally biased region" description="Polar residues" evidence="7">
    <location>
        <begin position="60"/>
        <end position="74"/>
    </location>
</feature>
<evidence type="ECO:0000256" key="6">
    <source>
        <dbReference type="ARBA" id="ARBA00023242"/>
    </source>
</evidence>
<dbReference type="SMART" id="SM00906">
    <property type="entry name" value="Fungal_trans"/>
    <property type="match status" value="1"/>
</dbReference>
<feature type="compositionally biased region" description="Polar residues" evidence="7">
    <location>
        <begin position="605"/>
        <end position="620"/>
    </location>
</feature>
<keyword evidence="10" id="KW-1185">Reference proteome</keyword>
<evidence type="ECO:0000256" key="4">
    <source>
        <dbReference type="ARBA" id="ARBA00023125"/>
    </source>
</evidence>
<organism evidence="9 10">
    <name type="scientific">Talaromyces rugulosus</name>
    <name type="common">Penicillium rugulosum</name>
    <dbReference type="NCBI Taxonomy" id="121627"/>
    <lineage>
        <taxon>Eukaryota</taxon>
        <taxon>Fungi</taxon>
        <taxon>Dikarya</taxon>
        <taxon>Ascomycota</taxon>
        <taxon>Pezizomycotina</taxon>
        <taxon>Eurotiomycetes</taxon>
        <taxon>Eurotiomycetidae</taxon>
        <taxon>Eurotiales</taxon>
        <taxon>Trichocomaceae</taxon>
        <taxon>Talaromyces</taxon>
        <taxon>Talaromyces sect. Islandici</taxon>
    </lineage>
</organism>
<dbReference type="OrthoDB" id="5121955at2759"/>
<evidence type="ECO:0000313" key="9">
    <source>
        <dbReference type="EMBL" id="QKX62801.1"/>
    </source>
</evidence>
<reference evidence="10" key="1">
    <citation type="submission" date="2020-06" db="EMBL/GenBank/DDBJ databases">
        <title>A chromosome-scale genome assembly of Talaromyces rugulosus W13939.</title>
        <authorList>
            <person name="Wang B."/>
            <person name="Guo L."/>
            <person name="Ye K."/>
            <person name="Wang L."/>
        </authorList>
    </citation>
    <scope>NUCLEOTIDE SEQUENCE [LARGE SCALE GENOMIC DNA]</scope>
    <source>
        <strain evidence="10">W13939</strain>
    </source>
</reference>
<dbReference type="SUPFAM" id="SSF57701">
    <property type="entry name" value="Zn2/Cys6 DNA-binding domain"/>
    <property type="match status" value="1"/>
</dbReference>
<dbReference type="InterPro" id="IPR036864">
    <property type="entry name" value="Zn2-C6_fun-type_DNA-bd_sf"/>
</dbReference>
<gene>
    <name evidence="9" type="ORF">TRUGW13939_09966</name>
</gene>
<dbReference type="Pfam" id="PF00172">
    <property type="entry name" value="Zn_clus"/>
    <property type="match status" value="1"/>
</dbReference>
<evidence type="ECO:0000313" key="10">
    <source>
        <dbReference type="Proteomes" id="UP000509510"/>
    </source>
</evidence>
<evidence type="ECO:0000256" key="7">
    <source>
        <dbReference type="SAM" id="MobiDB-lite"/>
    </source>
</evidence>
<evidence type="ECO:0000256" key="5">
    <source>
        <dbReference type="ARBA" id="ARBA00023163"/>
    </source>
</evidence>
<evidence type="ECO:0000256" key="3">
    <source>
        <dbReference type="ARBA" id="ARBA00023015"/>
    </source>
</evidence>
<keyword evidence="6" id="KW-0539">Nucleus</keyword>